<dbReference type="EMBL" id="MUHB01000003">
    <property type="protein sequence ID" value="OXB07617.1"/>
    <property type="molecule type" value="Genomic_DNA"/>
</dbReference>
<dbReference type="PANTHER" id="PTHR22916">
    <property type="entry name" value="GLYCOSYLTRANSFERASE"/>
    <property type="match status" value="1"/>
</dbReference>
<evidence type="ECO:0000313" key="2">
    <source>
        <dbReference type="EMBL" id="OXB07617.1"/>
    </source>
</evidence>
<dbReference type="Proteomes" id="UP000198431">
    <property type="component" value="Unassembled WGS sequence"/>
</dbReference>
<reference evidence="2 5" key="1">
    <citation type="submission" date="2016-11" db="EMBL/GenBank/DDBJ databases">
        <title>Whole genomes of Flavobacteriaceae.</title>
        <authorList>
            <person name="Stine C."/>
            <person name="Li C."/>
            <person name="Tadesse D."/>
        </authorList>
    </citation>
    <scope>NUCLEOTIDE SEQUENCE [LARGE SCALE GENOMIC DNA]</scope>
    <source>
        <strain evidence="2 5">ATCC 19366</strain>
    </source>
</reference>
<dbReference type="InterPro" id="IPR029044">
    <property type="entry name" value="Nucleotide-diphossugar_trans"/>
</dbReference>
<protein>
    <submittedName>
        <fullName evidence="3">Glycosyl transferase family 2</fullName>
    </submittedName>
</protein>
<evidence type="ECO:0000259" key="1">
    <source>
        <dbReference type="Pfam" id="PF00535"/>
    </source>
</evidence>
<dbReference type="GO" id="GO:0016758">
    <property type="term" value="F:hexosyltransferase activity"/>
    <property type="evidence" value="ECO:0007669"/>
    <property type="project" value="UniProtKB-ARBA"/>
</dbReference>
<gene>
    <name evidence="2" type="ORF">B0A72_01770</name>
    <name evidence="3" type="ORF">SAMN05444387_3060</name>
</gene>
<sequence>MLVSIIIPVHKTIDYFKSCVESALLQSYSHIEVLIACNGELEIQTCKDFLNINDTRLIYLKTNPGRHNARNEALLVAKGKYIQFLDYDDLLFLEKIETQVSLLETTESKKAISITKWKKFKNELNESYNFPYNNIFEEEKIDARKLIRKLSVNGGFIATGSWLIPKVSIDNIKWIDSPNDDAVFLSGILKQNPEIIMVSETYAGYRIHDENTSSLFKKSELDKLLMSWELIYQNLNALNIFEVNLYLYKAYLNLIRYSKVVNGYRILFIIYKTLMFGFKSKLGFNLVLDLKRMLLK</sequence>
<dbReference type="PANTHER" id="PTHR22916:SF3">
    <property type="entry name" value="UDP-GLCNAC:BETAGAL BETA-1,3-N-ACETYLGLUCOSAMINYLTRANSFERASE-LIKE PROTEIN 1"/>
    <property type="match status" value="1"/>
</dbReference>
<dbReference type="CDD" id="cd00761">
    <property type="entry name" value="Glyco_tranf_GTA_type"/>
    <property type="match status" value="1"/>
</dbReference>
<keyword evidence="4" id="KW-1185">Reference proteome</keyword>
<dbReference type="Gene3D" id="3.90.550.10">
    <property type="entry name" value="Spore Coat Polysaccharide Biosynthesis Protein SpsA, Chain A"/>
    <property type="match status" value="1"/>
</dbReference>
<organism evidence="2 5">
    <name type="scientific">Flavobacterium pectinovorum</name>
    <dbReference type="NCBI Taxonomy" id="29533"/>
    <lineage>
        <taxon>Bacteria</taxon>
        <taxon>Pseudomonadati</taxon>
        <taxon>Bacteroidota</taxon>
        <taxon>Flavobacteriia</taxon>
        <taxon>Flavobacteriales</taxon>
        <taxon>Flavobacteriaceae</taxon>
        <taxon>Flavobacterium</taxon>
    </lineage>
</organism>
<evidence type="ECO:0000313" key="3">
    <source>
        <dbReference type="EMBL" id="SHM74136.1"/>
    </source>
</evidence>
<evidence type="ECO:0000313" key="4">
    <source>
        <dbReference type="Proteomes" id="UP000184216"/>
    </source>
</evidence>
<reference evidence="3 4" key="2">
    <citation type="submission" date="2016-11" db="EMBL/GenBank/DDBJ databases">
        <authorList>
            <person name="Varghese N."/>
            <person name="Submissions S."/>
        </authorList>
    </citation>
    <scope>NUCLEOTIDE SEQUENCE [LARGE SCALE GENOMIC DNA]</scope>
    <source>
        <strain evidence="3 4">DSM 6368</strain>
    </source>
</reference>
<dbReference type="InterPro" id="IPR001173">
    <property type="entry name" value="Glyco_trans_2-like"/>
</dbReference>
<proteinExistence type="predicted"/>
<dbReference type="EMBL" id="FRBX01000004">
    <property type="protein sequence ID" value="SHM74136.1"/>
    <property type="molecule type" value="Genomic_DNA"/>
</dbReference>
<evidence type="ECO:0000313" key="5">
    <source>
        <dbReference type="Proteomes" id="UP000198431"/>
    </source>
</evidence>
<keyword evidence="3" id="KW-0808">Transferase</keyword>
<dbReference type="AlphaFoldDB" id="A0AB36P589"/>
<dbReference type="RefSeq" id="WP_073395934.1">
    <property type="nucleotide sequence ID" value="NZ_FRBX01000004.1"/>
</dbReference>
<accession>A0AB36P589</accession>
<dbReference type="SUPFAM" id="SSF53448">
    <property type="entry name" value="Nucleotide-diphospho-sugar transferases"/>
    <property type="match status" value="1"/>
</dbReference>
<feature type="domain" description="Glycosyltransferase 2-like" evidence="1">
    <location>
        <begin position="4"/>
        <end position="161"/>
    </location>
</feature>
<dbReference type="Pfam" id="PF00535">
    <property type="entry name" value="Glycos_transf_2"/>
    <property type="match status" value="1"/>
</dbReference>
<comment type="caution">
    <text evidence="2">The sequence shown here is derived from an EMBL/GenBank/DDBJ whole genome shotgun (WGS) entry which is preliminary data.</text>
</comment>
<name>A0AB36P589_9FLAO</name>
<dbReference type="Proteomes" id="UP000184216">
    <property type="component" value="Unassembled WGS sequence"/>
</dbReference>